<evidence type="ECO:0000313" key="3">
    <source>
        <dbReference type="Proteomes" id="UP001174691"/>
    </source>
</evidence>
<organism evidence="2 3">
    <name type="scientific">Coniochaeta hoffmannii</name>
    <dbReference type="NCBI Taxonomy" id="91930"/>
    <lineage>
        <taxon>Eukaryota</taxon>
        <taxon>Fungi</taxon>
        <taxon>Dikarya</taxon>
        <taxon>Ascomycota</taxon>
        <taxon>Pezizomycotina</taxon>
        <taxon>Sordariomycetes</taxon>
        <taxon>Sordariomycetidae</taxon>
        <taxon>Coniochaetales</taxon>
        <taxon>Coniochaetaceae</taxon>
        <taxon>Coniochaeta</taxon>
    </lineage>
</organism>
<keyword evidence="3" id="KW-1185">Reference proteome</keyword>
<comment type="caution">
    <text evidence="2">The sequence shown here is derived from an EMBL/GenBank/DDBJ whole genome shotgun (WGS) entry which is preliminary data.</text>
</comment>
<gene>
    <name evidence="2" type="ORF">NKR19_g1575</name>
</gene>
<dbReference type="EMBL" id="JANBVN010000015">
    <property type="protein sequence ID" value="KAJ9162078.1"/>
    <property type="molecule type" value="Genomic_DNA"/>
</dbReference>
<feature type="compositionally biased region" description="Low complexity" evidence="1">
    <location>
        <begin position="303"/>
        <end position="320"/>
    </location>
</feature>
<evidence type="ECO:0000313" key="2">
    <source>
        <dbReference type="EMBL" id="KAJ9162078.1"/>
    </source>
</evidence>
<evidence type="ECO:0000256" key="1">
    <source>
        <dbReference type="SAM" id="MobiDB-lite"/>
    </source>
</evidence>
<proteinExistence type="predicted"/>
<accession>A0AA38S729</accession>
<reference evidence="2" key="1">
    <citation type="submission" date="2022-07" db="EMBL/GenBank/DDBJ databases">
        <title>Fungi with potential for degradation of polypropylene.</title>
        <authorList>
            <person name="Gostincar C."/>
        </authorList>
    </citation>
    <scope>NUCLEOTIDE SEQUENCE</scope>
    <source>
        <strain evidence="2">EXF-13287</strain>
    </source>
</reference>
<dbReference type="AlphaFoldDB" id="A0AA38S729"/>
<feature type="compositionally biased region" description="Basic residues" evidence="1">
    <location>
        <begin position="321"/>
        <end position="332"/>
    </location>
</feature>
<protein>
    <submittedName>
        <fullName evidence="2">Uncharacterized protein</fullName>
    </submittedName>
</protein>
<dbReference type="Proteomes" id="UP001174691">
    <property type="component" value="Unassembled WGS sequence"/>
</dbReference>
<sequence>MGPNSKYYEQRGASVLNEIKEENLDNVLTAQLQTLKPDYKAKIKPPRNPPLWELNPNLYKNPAAWSRPPKYQVKLPPRVFPISILNGLVVRHYRATQSVPLGIRGRYWPLLYLLLATLIAPPHNKCVLVVDCEGDFEVSRILESTPVSMRPLPPHLQPDDISRDEKRRVHPPYHRDVLPSDLAHVYVIRPADARSGPLRRAILSAKRFMTYGQHRSRDREFWGTVVIGADDPGADVDVVCGTMRCWLKVERGYVPSLGARGVGSYEGGLHKRAEHEAERSFAPLTAGCVWGRFTFDERGLVFPGRPGQGSSSRRVGGSRTRVGRRTPHRLRRAPWVITRSARRTAQVKPRPKGTEERGEEGE</sequence>
<feature type="region of interest" description="Disordered" evidence="1">
    <location>
        <begin position="303"/>
        <end position="362"/>
    </location>
</feature>
<name>A0AA38S729_9PEZI</name>